<dbReference type="RefSeq" id="WP_160820325.1">
    <property type="nucleotide sequence ID" value="NZ_JBHSXS010000055.1"/>
</dbReference>
<comment type="caution">
    <text evidence="2">The sequence shown here is derived from an EMBL/GenBank/DDBJ whole genome shotgun (WGS) entry which is preliminary data.</text>
</comment>
<evidence type="ECO:0000313" key="3">
    <source>
        <dbReference type="Proteomes" id="UP001596380"/>
    </source>
</evidence>
<dbReference type="Proteomes" id="UP001596380">
    <property type="component" value="Unassembled WGS sequence"/>
</dbReference>
<proteinExistence type="predicted"/>
<feature type="signal peptide" evidence="1">
    <location>
        <begin position="1"/>
        <end position="31"/>
    </location>
</feature>
<evidence type="ECO:0000313" key="2">
    <source>
        <dbReference type="EMBL" id="MFC6886516.1"/>
    </source>
</evidence>
<gene>
    <name evidence="2" type="ORF">ACFQKB_42620</name>
</gene>
<feature type="chain" id="PRO_5045338995" description="Secreted protein" evidence="1">
    <location>
        <begin position="32"/>
        <end position="381"/>
    </location>
</feature>
<name>A0ABW2CXL8_9ACTN</name>
<protein>
    <recommendedName>
        <fullName evidence="4">Secreted protein</fullName>
    </recommendedName>
</protein>
<keyword evidence="1" id="KW-0732">Signal</keyword>
<keyword evidence="3" id="KW-1185">Reference proteome</keyword>
<sequence>MAERPHVTRRHAIATAAGAALLVAAPTSAAAAPAPGRGRPRREWRDVPIPAGGVPYLTSVAAPTRRSAIAVGQYYQQGTAVTNVLHLDGGTWRFEPVSRAVGWAPNLEVAAATPNAAWIVGMGSYAWDAGSLYWDGATWTYAAFPYERMPPYNPYVAAEPGPGGTGWAITTGGTVFPENNMLLRFENGAWVPKQVPFPTKTVPAAVEVRSPRDVWVGGTDYTAGGQEGTGYTLHWNGRKWRRYDLPDSLGTRVMRILALSRRNVWAYTSMERTPQFLWHFDGSEWTNVTQVPRTGESAYPYSGGIASDGRGIVLAGMPDANLGRSNYLRWDGSSWTTTLGPPREAGDWISVNDVARVPGTRTLLAVGANPAKKTPFVERRS</sequence>
<dbReference type="EMBL" id="JBHSXS010000055">
    <property type="protein sequence ID" value="MFC6886516.1"/>
    <property type="molecule type" value="Genomic_DNA"/>
</dbReference>
<evidence type="ECO:0000256" key="1">
    <source>
        <dbReference type="SAM" id="SignalP"/>
    </source>
</evidence>
<dbReference type="PROSITE" id="PS51318">
    <property type="entry name" value="TAT"/>
    <property type="match status" value="1"/>
</dbReference>
<accession>A0ABW2CXL8</accession>
<reference evidence="3" key="1">
    <citation type="journal article" date="2019" name="Int. J. Syst. Evol. Microbiol.">
        <title>The Global Catalogue of Microorganisms (GCM) 10K type strain sequencing project: providing services to taxonomists for standard genome sequencing and annotation.</title>
        <authorList>
            <consortium name="The Broad Institute Genomics Platform"/>
            <consortium name="The Broad Institute Genome Sequencing Center for Infectious Disease"/>
            <person name="Wu L."/>
            <person name="Ma J."/>
        </authorList>
    </citation>
    <scope>NUCLEOTIDE SEQUENCE [LARGE SCALE GENOMIC DNA]</scope>
    <source>
        <strain evidence="3">JCM 3369</strain>
    </source>
</reference>
<evidence type="ECO:0008006" key="4">
    <source>
        <dbReference type="Google" id="ProtNLM"/>
    </source>
</evidence>
<organism evidence="2 3">
    <name type="scientific">Actinomadura yumaensis</name>
    <dbReference type="NCBI Taxonomy" id="111807"/>
    <lineage>
        <taxon>Bacteria</taxon>
        <taxon>Bacillati</taxon>
        <taxon>Actinomycetota</taxon>
        <taxon>Actinomycetes</taxon>
        <taxon>Streptosporangiales</taxon>
        <taxon>Thermomonosporaceae</taxon>
        <taxon>Actinomadura</taxon>
    </lineage>
</organism>
<dbReference type="InterPro" id="IPR006311">
    <property type="entry name" value="TAT_signal"/>
</dbReference>